<sequence length="173" mass="19480">MSTICLAAQRSYYTQEPVYFSWRLPSPRQVFTRLMGGAFWLCALVIAGLYAHMFWQARHPAPAPKPAKVVQPEARPSEMHYVYISKPFPEPKLVTLPPLQMASPVVDNEANWQQAPDGDLSTQPLPGAEEESNDTSLKERFMMALKEQEQDYAQGKVPSPPDETGDEVTKETQ</sequence>
<keyword evidence="2" id="KW-0812">Transmembrane</keyword>
<evidence type="ECO:0000256" key="2">
    <source>
        <dbReference type="SAM" id="Phobius"/>
    </source>
</evidence>
<evidence type="ECO:0000256" key="1">
    <source>
        <dbReference type="SAM" id="MobiDB-lite"/>
    </source>
</evidence>
<evidence type="ECO:0008006" key="5">
    <source>
        <dbReference type="Google" id="ProtNLM"/>
    </source>
</evidence>
<feature type="compositionally biased region" description="Polar residues" evidence="1">
    <location>
        <begin position="112"/>
        <end position="124"/>
    </location>
</feature>
<reference evidence="3 4" key="1">
    <citation type="submission" date="2021-06" db="EMBL/GenBank/DDBJ databases">
        <title>Leclercia pneumoniae sp. nov.</title>
        <authorList>
            <person name="Hoenemann M."/>
            <person name="Viehweger A."/>
            <person name="Dietze N."/>
        </authorList>
    </citation>
    <scope>NUCLEOTIDE SEQUENCE [LARGE SCALE GENOMIC DNA]</scope>
    <source>
        <strain evidence="4">49125</strain>
    </source>
</reference>
<dbReference type="EMBL" id="CP076838">
    <property type="protein sequence ID" value="QWW78334.1"/>
    <property type="molecule type" value="Genomic_DNA"/>
</dbReference>
<keyword evidence="2" id="KW-1133">Transmembrane helix</keyword>
<protein>
    <recommendedName>
        <fullName evidence="5">General secretion pathway protein GspB</fullName>
    </recommendedName>
</protein>
<accession>A0ABX8JUU9</accession>
<dbReference type="Proteomes" id="UP000683497">
    <property type="component" value="Chromosome"/>
</dbReference>
<proteinExistence type="predicted"/>
<dbReference type="RefSeq" id="WP_207293332.1">
    <property type="nucleotide sequence ID" value="NZ_CP071383.1"/>
</dbReference>
<name>A0ABX8JUU9_9ENTR</name>
<evidence type="ECO:0000313" key="4">
    <source>
        <dbReference type="Proteomes" id="UP000683497"/>
    </source>
</evidence>
<feature type="compositionally biased region" description="Basic and acidic residues" evidence="1">
    <location>
        <begin position="136"/>
        <end position="149"/>
    </location>
</feature>
<gene>
    <name evidence="3" type="ORF">KQ929_13790</name>
</gene>
<organism evidence="3 4">
    <name type="scientific">Leclercia pneumoniae</name>
    <dbReference type="NCBI Taxonomy" id="2815358"/>
    <lineage>
        <taxon>Bacteria</taxon>
        <taxon>Pseudomonadati</taxon>
        <taxon>Pseudomonadota</taxon>
        <taxon>Gammaproteobacteria</taxon>
        <taxon>Enterobacterales</taxon>
        <taxon>Enterobacteriaceae</taxon>
        <taxon>Leclercia</taxon>
    </lineage>
</organism>
<keyword evidence="2" id="KW-0472">Membrane</keyword>
<keyword evidence="4" id="KW-1185">Reference proteome</keyword>
<evidence type="ECO:0000313" key="3">
    <source>
        <dbReference type="EMBL" id="QWW78334.1"/>
    </source>
</evidence>
<feature type="region of interest" description="Disordered" evidence="1">
    <location>
        <begin position="112"/>
        <end position="173"/>
    </location>
</feature>
<feature type="transmembrane region" description="Helical" evidence="2">
    <location>
        <begin position="30"/>
        <end position="51"/>
    </location>
</feature>